<dbReference type="GeneTree" id="ENSGT01050000247757"/>
<dbReference type="Proteomes" id="UP000007646">
    <property type="component" value="Unassembled WGS sequence"/>
</dbReference>
<evidence type="ECO:0000313" key="1">
    <source>
        <dbReference type="Ensembl" id="ENSLAFP00000018742.1"/>
    </source>
</evidence>
<evidence type="ECO:0000313" key="2">
    <source>
        <dbReference type="Proteomes" id="UP000007646"/>
    </source>
</evidence>
<dbReference type="HOGENOM" id="CLU_1681933_0_0_1"/>
<dbReference type="STRING" id="9785.ENSLAFP00000018742"/>
<name>G3TT34_LOXAF</name>
<protein>
    <submittedName>
        <fullName evidence="1">Uncharacterized protein</fullName>
    </submittedName>
</protein>
<proteinExistence type="predicted"/>
<accession>G3TT34</accession>
<sequence length="157" mass="17114">VWLGASDLAKRQQVSFPNRMLLKTEPDLPGHLPPCADSRQFSYTPHLGPSVSGPHPSCRTTTRPCLCYPAGWACLERTRGLPCPELPHRPLQDPGARHPCPLRRDCRVPGAAPVVKREPLDSLSWAKHSQGGVPGMLPKSALAALVPPKVPECRFLP</sequence>
<dbReference type="InParanoid" id="G3TT34"/>
<keyword evidence="2" id="KW-1185">Reference proteome</keyword>
<dbReference type="AlphaFoldDB" id="G3TT34"/>
<reference evidence="1 2" key="1">
    <citation type="submission" date="2009-06" db="EMBL/GenBank/DDBJ databases">
        <title>The Genome Sequence of Loxodonta africana (African elephant).</title>
        <authorList>
            <person name="Di Palma F."/>
            <person name="Heiman D."/>
            <person name="Young S."/>
            <person name="Johnson J."/>
            <person name="Lander E.S."/>
            <person name="Lindblad-Toh K."/>
        </authorList>
    </citation>
    <scope>NUCLEOTIDE SEQUENCE [LARGE SCALE GENOMIC DNA]</scope>
    <source>
        <strain evidence="1 2">Isolate ISIS603380</strain>
    </source>
</reference>
<reference evidence="1" key="3">
    <citation type="submission" date="2025-09" db="UniProtKB">
        <authorList>
            <consortium name="Ensembl"/>
        </authorList>
    </citation>
    <scope>IDENTIFICATION</scope>
    <source>
        <strain evidence="1">Isolate ISIS603380</strain>
    </source>
</reference>
<reference evidence="1" key="2">
    <citation type="submission" date="2025-08" db="UniProtKB">
        <authorList>
            <consortium name="Ensembl"/>
        </authorList>
    </citation>
    <scope>IDENTIFICATION</scope>
    <source>
        <strain evidence="1">Isolate ISIS603380</strain>
    </source>
</reference>
<organism evidence="1 2">
    <name type="scientific">Loxodonta africana</name>
    <name type="common">African elephant</name>
    <dbReference type="NCBI Taxonomy" id="9785"/>
    <lineage>
        <taxon>Eukaryota</taxon>
        <taxon>Metazoa</taxon>
        <taxon>Chordata</taxon>
        <taxon>Craniata</taxon>
        <taxon>Vertebrata</taxon>
        <taxon>Euteleostomi</taxon>
        <taxon>Mammalia</taxon>
        <taxon>Eutheria</taxon>
        <taxon>Afrotheria</taxon>
        <taxon>Proboscidea</taxon>
        <taxon>Elephantidae</taxon>
        <taxon>Loxodonta</taxon>
    </lineage>
</organism>
<dbReference type="eggNOG" id="KOG3560">
    <property type="taxonomic scope" value="Eukaryota"/>
</dbReference>
<dbReference type="Ensembl" id="ENSLAFT00000035942.1">
    <property type="protein sequence ID" value="ENSLAFP00000018742.1"/>
    <property type="gene ID" value="ENSLAFG00000026980.1"/>
</dbReference>